<protein>
    <submittedName>
        <fullName evidence="1">Uncharacterized protein</fullName>
    </submittedName>
</protein>
<dbReference type="EMBL" id="MSTI01000128">
    <property type="protein sequence ID" value="OLV16775.1"/>
    <property type="molecule type" value="Genomic_DNA"/>
</dbReference>
<dbReference type="STRING" id="249408.BOO71_0010843"/>
<accession>A0A1U7NV33</accession>
<dbReference type="Proteomes" id="UP000186607">
    <property type="component" value="Unassembled WGS sequence"/>
</dbReference>
<reference evidence="1 2" key="1">
    <citation type="submission" date="2017-01" db="EMBL/GenBank/DDBJ databases">
        <title>Genome Analysis of Deinococcus marmoris KOPRI26562.</title>
        <authorList>
            <person name="Kim J.H."/>
            <person name="Oh H.-M."/>
        </authorList>
    </citation>
    <scope>NUCLEOTIDE SEQUENCE [LARGE SCALE GENOMIC DNA]</scope>
    <source>
        <strain evidence="1 2">KOPRI26562</strain>
    </source>
</reference>
<evidence type="ECO:0000313" key="1">
    <source>
        <dbReference type="EMBL" id="OLV16775.1"/>
    </source>
</evidence>
<evidence type="ECO:0000313" key="2">
    <source>
        <dbReference type="Proteomes" id="UP000186607"/>
    </source>
</evidence>
<gene>
    <name evidence="1" type="ORF">BOO71_0010843</name>
</gene>
<keyword evidence="2" id="KW-1185">Reference proteome</keyword>
<name>A0A1U7NV33_9DEIO</name>
<organism evidence="1 2">
    <name type="scientific">Deinococcus marmoris</name>
    <dbReference type="NCBI Taxonomy" id="249408"/>
    <lineage>
        <taxon>Bacteria</taxon>
        <taxon>Thermotogati</taxon>
        <taxon>Deinococcota</taxon>
        <taxon>Deinococci</taxon>
        <taxon>Deinococcales</taxon>
        <taxon>Deinococcaceae</taxon>
        <taxon>Deinococcus</taxon>
    </lineage>
</organism>
<proteinExistence type="predicted"/>
<dbReference type="AlphaFoldDB" id="A0A1U7NV33"/>
<sequence length="59" mass="6396">MRRRGWESGPAPHDLETLIEQNQVQPVMGLCGVNAKYACAHAGRDLGVDCLCCLCIKPA</sequence>
<comment type="caution">
    <text evidence="1">The sequence shown here is derived from an EMBL/GenBank/DDBJ whole genome shotgun (WGS) entry which is preliminary data.</text>
</comment>